<feature type="transmembrane region" description="Helical" evidence="1">
    <location>
        <begin position="169"/>
        <end position="192"/>
    </location>
</feature>
<dbReference type="EMBL" id="BQNB010010204">
    <property type="protein sequence ID" value="GJS74086.1"/>
    <property type="molecule type" value="Genomic_DNA"/>
</dbReference>
<reference evidence="2" key="2">
    <citation type="submission" date="2022-01" db="EMBL/GenBank/DDBJ databases">
        <authorList>
            <person name="Yamashiro T."/>
            <person name="Shiraishi A."/>
            <person name="Satake H."/>
            <person name="Nakayama K."/>
        </authorList>
    </citation>
    <scope>NUCLEOTIDE SEQUENCE</scope>
</reference>
<keyword evidence="1" id="KW-0472">Membrane</keyword>
<keyword evidence="3" id="KW-1185">Reference proteome</keyword>
<organism evidence="2 3">
    <name type="scientific">Tanacetum coccineum</name>
    <dbReference type="NCBI Taxonomy" id="301880"/>
    <lineage>
        <taxon>Eukaryota</taxon>
        <taxon>Viridiplantae</taxon>
        <taxon>Streptophyta</taxon>
        <taxon>Embryophyta</taxon>
        <taxon>Tracheophyta</taxon>
        <taxon>Spermatophyta</taxon>
        <taxon>Magnoliopsida</taxon>
        <taxon>eudicotyledons</taxon>
        <taxon>Gunneridae</taxon>
        <taxon>Pentapetalae</taxon>
        <taxon>asterids</taxon>
        <taxon>campanulids</taxon>
        <taxon>Asterales</taxon>
        <taxon>Asteraceae</taxon>
        <taxon>Asteroideae</taxon>
        <taxon>Anthemideae</taxon>
        <taxon>Anthemidinae</taxon>
        <taxon>Tanacetum</taxon>
    </lineage>
</organism>
<accession>A0ABQ4YAC1</accession>
<comment type="caution">
    <text evidence="2">The sequence shown here is derived from an EMBL/GenBank/DDBJ whole genome shotgun (WGS) entry which is preliminary data.</text>
</comment>
<evidence type="ECO:0000313" key="3">
    <source>
        <dbReference type="Proteomes" id="UP001151760"/>
    </source>
</evidence>
<proteinExistence type="predicted"/>
<dbReference type="Proteomes" id="UP001151760">
    <property type="component" value="Unassembled WGS sequence"/>
</dbReference>
<keyword evidence="1" id="KW-1133">Transmembrane helix</keyword>
<sequence>MFYSSNPVDGVPQPQYNVTPYFSFGRHLDELHVTWAHLEKKQTRLQTNTKTLEDLCSQSLETASYAILDAVTTHQVTTSHISRQQGDLRKFSDIGAWYAIEDCAQYDKNYSNPTSAISNETIANTNSQIVRDDMVRVQGTTFEGMSEKTSESNQILSITKSKDKPKPSLIHLLELLLLFLFLIPSGGLVGIMKRQSSVISILSGNEDGCTKVKRSDENFIAIGSAEDERLIKDVNKKATGIKKDDSIKMENCSNYGVLGEYYQKARILELKRRYFEDYYSDYQYAVSIKEDTEYMCLHSPKTTKDTRPIRRIQERQYAANTFRMDDPNITMEEYIRLEEEKAHRRAIVFNDIIASDAILSCEPTVSPLNDKVDFRISFDESDDEDHTMIYDKNSFSYKIIYVDDLKTNSKNDKDKVNMPLFPSPEPSVSCIDDLDFFKDFENEFPAIVYNDALTSKSDFSTEPTLCPQHIDELDLKD</sequence>
<evidence type="ECO:0000313" key="2">
    <source>
        <dbReference type="EMBL" id="GJS74086.1"/>
    </source>
</evidence>
<gene>
    <name evidence="2" type="ORF">Tco_0706927</name>
</gene>
<protein>
    <submittedName>
        <fullName evidence="2">Uncharacterized protein</fullName>
    </submittedName>
</protein>
<reference evidence="2" key="1">
    <citation type="journal article" date="2022" name="Int. J. Mol. Sci.">
        <title>Draft Genome of Tanacetum Coccineum: Genomic Comparison of Closely Related Tanacetum-Family Plants.</title>
        <authorList>
            <person name="Yamashiro T."/>
            <person name="Shiraishi A."/>
            <person name="Nakayama K."/>
            <person name="Satake H."/>
        </authorList>
    </citation>
    <scope>NUCLEOTIDE SEQUENCE</scope>
</reference>
<evidence type="ECO:0000256" key="1">
    <source>
        <dbReference type="SAM" id="Phobius"/>
    </source>
</evidence>
<name>A0ABQ4YAC1_9ASTR</name>
<keyword evidence="1" id="KW-0812">Transmembrane</keyword>